<proteinExistence type="predicted"/>
<feature type="compositionally biased region" description="Basic and acidic residues" evidence="1">
    <location>
        <begin position="131"/>
        <end position="147"/>
    </location>
</feature>
<evidence type="ECO:0000256" key="1">
    <source>
        <dbReference type="SAM" id="MobiDB-lite"/>
    </source>
</evidence>
<feature type="transmembrane region" description="Helical" evidence="2">
    <location>
        <begin position="62"/>
        <end position="79"/>
    </location>
</feature>
<dbReference type="Proteomes" id="UP000077266">
    <property type="component" value="Unassembled WGS sequence"/>
</dbReference>
<evidence type="ECO:0000313" key="3">
    <source>
        <dbReference type="EMBL" id="KZV99343.1"/>
    </source>
</evidence>
<feature type="transmembrane region" description="Helical" evidence="2">
    <location>
        <begin position="85"/>
        <end position="107"/>
    </location>
</feature>
<name>A0A165MJ75_EXIGL</name>
<keyword evidence="4" id="KW-1185">Reference proteome</keyword>
<evidence type="ECO:0000256" key="2">
    <source>
        <dbReference type="SAM" id="Phobius"/>
    </source>
</evidence>
<accession>A0A165MJ75</accession>
<sequence length="194" mass="21396">MASTSTSTGSTRKTPRLFQLLLPESFVRAIQTEVDAGRISSHDGTLIYSTFNDAAATASAKFYVPFLWGGLTGGLVWSYLRPRRLVGRCAIAVGAVVGFCIPPYMLYRDTISKLAWLEDPDHALSHVANGLEREGRKGPPIEVEGRPPDSTANSRDAPPRSEDSPKRPNESPQDRARREWEEMLARERGGPKDN</sequence>
<dbReference type="AlphaFoldDB" id="A0A165MJ75"/>
<evidence type="ECO:0000313" key="4">
    <source>
        <dbReference type="Proteomes" id="UP000077266"/>
    </source>
</evidence>
<keyword evidence="2" id="KW-1133">Transmembrane helix</keyword>
<feature type="region of interest" description="Disordered" evidence="1">
    <location>
        <begin position="130"/>
        <end position="194"/>
    </location>
</feature>
<protein>
    <submittedName>
        <fullName evidence="3">Uncharacterized protein</fullName>
    </submittedName>
</protein>
<dbReference type="InParanoid" id="A0A165MJ75"/>
<keyword evidence="2" id="KW-0812">Transmembrane</keyword>
<feature type="compositionally biased region" description="Basic and acidic residues" evidence="1">
    <location>
        <begin position="157"/>
        <end position="194"/>
    </location>
</feature>
<keyword evidence="2" id="KW-0472">Membrane</keyword>
<dbReference type="EMBL" id="KV425910">
    <property type="protein sequence ID" value="KZV99343.1"/>
    <property type="molecule type" value="Genomic_DNA"/>
</dbReference>
<reference evidence="3 4" key="1">
    <citation type="journal article" date="2016" name="Mol. Biol. Evol.">
        <title>Comparative Genomics of Early-Diverging Mushroom-Forming Fungi Provides Insights into the Origins of Lignocellulose Decay Capabilities.</title>
        <authorList>
            <person name="Nagy L.G."/>
            <person name="Riley R."/>
            <person name="Tritt A."/>
            <person name="Adam C."/>
            <person name="Daum C."/>
            <person name="Floudas D."/>
            <person name="Sun H."/>
            <person name="Yadav J.S."/>
            <person name="Pangilinan J."/>
            <person name="Larsson K.H."/>
            <person name="Matsuura K."/>
            <person name="Barry K."/>
            <person name="Labutti K."/>
            <person name="Kuo R."/>
            <person name="Ohm R.A."/>
            <person name="Bhattacharya S.S."/>
            <person name="Shirouzu T."/>
            <person name="Yoshinaga Y."/>
            <person name="Martin F.M."/>
            <person name="Grigoriev I.V."/>
            <person name="Hibbett D.S."/>
        </authorList>
    </citation>
    <scope>NUCLEOTIDE SEQUENCE [LARGE SCALE GENOMIC DNA]</scope>
    <source>
        <strain evidence="3 4">HHB12029</strain>
    </source>
</reference>
<gene>
    <name evidence="3" type="ORF">EXIGLDRAFT_725293</name>
</gene>
<organism evidence="3 4">
    <name type="scientific">Exidia glandulosa HHB12029</name>
    <dbReference type="NCBI Taxonomy" id="1314781"/>
    <lineage>
        <taxon>Eukaryota</taxon>
        <taxon>Fungi</taxon>
        <taxon>Dikarya</taxon>
        <taxon>Basidiomycota</taxon>
        <taxon>Agaricomycotina</taxon>
        <taxon>Agaricomycetes</taxon>
        <taxon>Auriculariales</taxon>
        <taxon>Exidiaceae</taxon>
        <taxon>Exidia</taxon>
    </lineage>
</organism>